<feature type="region of interest" description="Disordered" evidence="1">
    <location>
        <begin position="248"/>
        <end position="323"/>
    </location>
</feature>
<dbReference type="CDD" id="cd02440">
    <property type="entry name" value="AdoMet_MTases"/>
    <property type="match status" value="1"/>
</dbReference>
<dbReference type="GO" id="GO:0032259">
    <property type="term" value="P:methylation"/>
    <property type="evidence" value="ECO:0007669"/>
    <property type="project" value="UniProtKB-KW"/>
</dbReference>
<evidence type="ECO:0000313" key="3">
    <source>
        <dbReference type="EMBL" id="MBD7968729.1"/>
    </source>
</evidence>
<evidence type="ECO:0000256" key="1">
    <source>
        <dbReference type="SAM" id="MobiDB-lite"/>
    </source>
</evidence>
<proteinExistence type="predicted"/>
<feature type="compositionally biased region" description="Basic residues" evidence="1">
    <location>
        <begin position="302"/>
        <end position="323"/>
    </location>
</feature>
<reference evidence="3 4" key="1">
    <citation type="submission" date="2020-08" db="EMBL/GenBank/DDBJ databases">
        <title>A Genomic Blueprint of the Chicken Gut Microbiome.</title>
        <authorList>
            <person name="Gilroy R."/>
            <person name="Ravi A."/>
            <person name="Getino M."/>
            <person name="Pursley I."/>
            <person name="Horton D.L."/>
            <person name="Alikhan N.-F."/>
            <person name="Baker D."/>
            <person name="Gharbi K."/>
            <person name="Hall N."/>
            <person name="Watson M."/>
            <person name="Adriaenssens E.M."/>
            <person name="Foster-Nyarko E."/>
            <person name="Jarju S."/>
            <person name="Secka A."/>
            <person name="Antonio M."/>
            <person name="Oren A."/>
            <person name="Chaudhuri R."/>
            <person name="La Ragione R.M."/>
            <person name="Hildebrand F."/>
            <person name="Pallen M.J."/>
        </authorList>
    </citation>
    <scope>NUCLEOTIDE SEQUENCE [LARGE SCALE GENOMIC DNA]</scope>
    <source>
        <strain evidence="3 4">Sa2BVA9</strain>
    </source>
</reference>
<evidence type="ECO:0000313" key="4">
    <source>
        <dbReference type="Proteomes" id="UP000608071"/>
    </source>
</evidence>
<keyword evidence="4" id="KW-1185">Reference proteome</keyword>
<feature type="compositionally biased region" description="Basic residues" evidence="1">
    <location>
        <begin position="284"/>
        <end position="294"/>
    </location>
</feature>
<sequence>MEAVYGYSEGDEERRFIMRIDLGCGNRKLPGCIGIDRFPYDAVDIIHDMNEPLPFEDNSVSYIMASHSLQYVHHLQPVLEEIYRVCKHGAIVCIIAPYAHVTAHMTNPHFKQFFNEHSPRYWTQDPHYYVDQEEYLFRQDTSWSLAEAEQEIRMDFRLLHLEFFYFPIYSAYDPLELSLLRQSQLNVAYQIMYQLVVIKEDISPEGLTYLRQRSWEEPEYVNEQRLSFQNEREIEKIYYTEHLSMLGSQDAESSQSEAKQTTPVEPSSPSSSKPNSISVPNARKPARKPKRIQKNKSVPLLRSKKNPIKKRKTNPKKKPGRSP</sequence>
<feature type="domain" description="Methyltransferase type 11" evidence="2">
    <location>
        <begin position="46"/>
        <end position="93"/>
    </location>
</feature>
<organism evidence="3 4">
    <name type="scientific">Paenibacillus gallinarum</name>
    <dbReference type="NCBI Taxonomy" id="2762232"/>
    <lineage>
        <taxon>Bacteria</taxon>
        <taxon>Bacillati</taxon>
        <taxon>Bacillota</taxon>
        <taxon>Bacilli</taxon>
        <taxon>Bacillales</taxon>
        <taxon>Paenibacillaceae</taxon>
        <taxon>Paenibacillus</taxon>
    </lineage>
</organism>
<dbReference type="InterPro" id="IPR013216">
    <property type="entry name" value="Methyltransf_11"/>
</dbReference>
<protein>
    <submittedName>
        <fullName evidence="3">Methyltransferase domain-containing protein</fullName>
    </submittedName>
</protein>
<dbReference type="EMBL" id="JACSQL010000004">
    <property type="protein sequence ID" value="MBD7968729.1"/>
    <property type="molecule type" value="Genomic_DNA"/>
</dbReference>
<feature type="compositionally biased region" description="Polar residues" evidence="1">
    <location>
        <begin position="248"/>
        <end position="262"/>
    </location>
</feature>
<dbReference type="GO" id="GO:0008168">
    <property type="term" value="F:methyltransferase activity"/>
    <property type="evidence" value="ECO:0007669"/>
    <property type="project" value="UniProtKB-KW"/>
</dbReference>
<dbReference type="Pfam" id="PF08241">
    <property type="entry name" value="Methyltransf_11"/>
    <property type="match status" value="1"/>
</dbReference>
<evidence type="ECO:0000259" key="2">
    <source>
        <dbReference type="Pfam" id="PF08241"/>
    </source>
</evidence>
<comment type="caution">
    <text evidence="3">The sequence shown here is derived from an EMBL/GenBank/DDBJ whole genome shotgun (WGS) entry which is preliminary data.</text>
</comment>
<keyword evidence="3" id="KW-0489">Methyltransferase</keyword>
<accession>A0ABR8T092</accession>
<dbReference type="InterPro" id="IPR029063">
    <property type="entry name" value="SAM-dependent_MTases_sf"/>
</dbReference>
<feature type="compositionally biased region" description="Low complexity" evidence="1">
    <location>
        <begin position="263"/>
        <end position="281"/>
    </location>
</feature>
<dbReference type="Gene3D" id="3.40.50.150">
    <property type="entry name" value="Vaccinia Virus protein VP39"/>
    <property type="match status" value="1"/>
</dbReference>
<name>A0ABR8T092_9BACL</name>
<dbReference type="SUPFAM" id="SSF53335">
    <property type="entry name" value="S-adenosyl-L-methionine-dependent methyltransferases"/>
    <property type="match status" value="1"/>
</dbReference>
<keyword evidence="3" id="KW-0808">Transferase</keyword>
<gene>
    <name evidence="3" type="ORF">H9647_11705</name>
</gene>
<dbReference type="Proteomes" id="UP000608071">
    <property type="component" value="Unassembled WGS sequence"/>
</dbReference>